<keyword evidence="2" id="KW-1003">Cell membrane</keyword>
<dbReference type="EMBL" id="FOXO01000003">
    <property type="protein sequence ID" value="SFP52051.1"/>
    <property type="molecule type" value="Genomic_DNA"/>
</dbReference>
<comment type="subcellular location">
    <subcellularLocation>
        <location evidence="1">Cell membrane</location>
        <topology evidence="1">Multi-pass membrane protein</topology>
    </subcellularLocation>
</comment>
<keyword evidence="3 7" id="KW-0812">Transmembrane</keyword>
<evidence type="ECO:0000313" key="9">
    <source>
        <dbReference type="Proteomes" id="UP000182624"/>
    </source>
</evidence>
<evidence type="ECO:0000256" key="4">
    <source>
        <dbReference type="ARBA" id="ARBA00022989"/>
    </source>
</evidence>
<gene>
    <name evidence="8" type="ORF">SAMN04487928_10357</name>
</gene>
<feature type="transmembrane region" description="Helical" evidence="7">
    <location>
        <begin position="129"/>
        <end position="152"/>
    </location>
</feature>
<dbReference type="NCBIfam" id="TIGR00765">
    <property type="entry name" value="yihY_not_rbn"/>
    <property type="match status" value="1"/>
</dbReference>
<organism evidence="8 9">
    <name type="scientific">Butyrivibrio proteoclasticus</name>
    <dbReference type="NCBI Taxonomy" id="43305"/>
    <lineage>
        <taxon>Bacteria</taxon>
        <taxon>Bacillati</taxon>
        <taxon>Bacillota</taxon>
        <taxon>Clostridia</taxon>
        <taxon>Lachnospirales</taxon>
        <taxon>Lachnospiraceae</taxon>
        <taxon>Butyrivibrio</taxon>
    </lineage>
</organism>
<evidence type="ECO:0000256" key="1">
    <source>
        <dbReference type="ARBA" id="ARBA00004651"/>
    </source>
</evidence>
<feature type="region of interest" description="Disordered" evidence="6">
    <location>
        <begin position="284"/>
        <end position="305"/>
    </location>
</feature>
<proteinExistence type="predicted"/>
<dbReference type="GO" id="GO:0005886">
    <property type="term" value="C:plasma membrane"/>
    <property type="evidence" value="ECO:0007669"/>
    <property type="project" value="UniProtKB-SubCell"/>
</dbReference>
<keyword evidence="9" id="KW-1185">Reference proteome</keyword>
<name>A0A1I5R158_9FIRM</name>
<feature type="compositionally biased region" description="Basic residues" evidence="6">
    <location>
        <begin position="284"/>
        <end position="299"/>
    </location>
</feature>
<dbReference type="RefSeq" id="WP_242949324.1">
    <property type="nucleotide sequence ID" value="NZ_FOXO01000003.1"/>
</dbReference>
<accession>A0A1I5R158</accession>
<dbReference type="PANTHER" id="PTHR30213">
    <property type="entry name" value="INNER MEMBRANE PROTEIN YHJD"/>
    <property type="match status" value="1"/>
</dbReference>
<evidence type="ECO:0000256" key="7">
    <source>
        <dbReference type="SAM" id="Phobius"/>
    </source>
</evidence>
<feature type="transmembrane region" description="Helical" evidence="7">
    <location>
        <begin position="203"/>
        <end position="224"/>
    </location>
</feature>
<evidence type="ECO:0000256" key="3">
    <source>
        <dbReference type="ARBA" id="ARBA00022692"/>
    </source>
</evidence>
<dbReference type="PANTHER" id="PTHR30213:SF0">
    <property type="entry name" value="UPF0761 MEMBRANE PROTEIN YIHY"/>
    <property type="match status" value="1"/>
</dbReference>
<protein>
    <submittedName>
        <fullName evidence="8">Membrane protein</fullName>
    </submittedName>
</protein>
<dbReference type="AlphaFoldDB" id="A0A1I5R158"/>
<dbReference type="InterPro" id="IPR017039">
    <property type="entry name" value="Virul_fac_BrkB"/>
</dbReference>
<evidence type="ECO:0000313" key="8">
    <source>
        <dbReference type="EMBL" id="SFP52051.1"/>
    </source>
</evidence>
<feature type="transmembrane region" description="Helical" evidence="7">
    <location>
        <begin position="23"/>
        <end position="49"/>
    </location>
</feature>
<evidence type="ECO:0000256" key="6">
    <source>
        <dbReference type="SAM" id="MobiDB-lite"/>
    </source>
</evidence>
<dbReference type="Proteomes" id="UP000182624">
    <property type="component" value="Unassembled WGS sequence"/>
</dbReference>
<reference evidence="9" key="1">
    <citation type="submission" date="2016-10" db="EMBL/GenBank/DDBJ databases">
        <authorList>
            <person name="Varghese N."/>
            <person name="Submissions S."/>
        </authorList>
    </citation>
    <scope>NUCLEOTIDE SEQUENCE [LARGE SCALE GENOMIC DNA]</scope>
    <source>
        <strain evidence="9">P18</strain>
    </source>
</reference>
<feature type="transmembrane region" description="Helical" evidence="7">
    <location>
        <begin position="88"/>
        <end position="109"/>
    </location>
</feature>
<sequence>MNVKAALIAMGVDFATKMQKKNIAAFASSTAFFLILSFIPLLLLITSILPYTTATKEDLVRAIIQATPYFAHDIIVRLVDEAYMQSPAILSFSAIITIWAGSLGMLALIRGLNCIYDIDERRNYFYLRLIASAYTLVMIVIMLLMLVLMVFGKLIEGFFIKLYLPVSYVFTFLVNFRFILVIGIALFMFALIYTYVPSAKFKFIYQLPGAVFSAVVWYVFSWIFSVYVDLTDNYSLYGSLATPVIMMFWLYSCMYIFFIGAFINRFFHPAVKLLYQDHHQKTVRKKAKKKSTKQLRKPRKYDEFG</sequence>
<evidence type="ECO:0000256" key="2">
    <source>
        <dbReference type="ARBA" id="ARBA00022475"/>
    </source>
</evidence>
<feature type="transmembrane region" description="Helical" evidence="7">
    <location>
        <begin position="244"/>
        <end position="263"/>
    </location>
</feature>
<dbReference type="PIRSF" id="PIRSF035875">
    <property type="entry name" value="RNase_BN"/>
    <property type="match status" value="1"/>
</dbReference>
<feature type="transmembrane region" description="Helical" evidence="7">
    <location>
        <begin position="172"/>
        <end position="196"/>
    </location>
</feature>
<keyword evidence="5 7" id="KW-0472">Membrane</keyword>
<dbReference type="Pfam" id="PF03631">
    <property type="entry name" value="Virul_fac_BrkB"/>
    <property type="match status" value="1"/>
</dbReference>
<evidence type="ECO:0000256" key="5">
    <source>
        <dbReference type="ARBA" id="ARBA00023136"/>
    </source>
</evidence>
<keyword evidence="4 7" id="KW-1133">Transmembrane helix</keyword>